<dbReference type="SUPFAM" id="SSF141457">
    <property type="entry name" value="BH3618-like"/>
    <property type="match status" value="1"/>
</dbReference>
<sequence length="124" mass="14039">MSYKVVIPIDGCKDETEFELTKLDDFFSVIKGNDTGITLRLMSFGALKSLAFELPEDFKNKLEIKSIEDISIFYIFVLQTQVSESSMNIFSPVIINEKSKKMGQIHLNLEELGLESLNDILPSL</sequence>
<name>A0A5R8XY72_9BACT</name>
<dbReference type="InterPro" id="IPR024046">
    <property type="entry name" value="Flagellar_assmbl_FliW_dom_sf"/>
</dbReference>
<dbReference type="GO" id="GO:0044780">
    <property type="term" value="P:bacterial-type flagellum assembly"/>
    <property type="evidence" value="ECO:0007669"/>
    <property type="project" value="InterPro"/>
</dbReference>
<dbReference type="Gene3D" id="2.30.290.10">
    <property type="entry name" value="BH3618-like"/>
    <property type="match status" value="1"/>
</dbReference>
<comment type="caution">
    <text evidence="1">The sequence shown here is derived from an EMBL/GenBank/DDBJ whole genome shotgun (WGS) entry which is preliminary data.</text>
</comment>
<dbReference type="InterPro" id="IPR003775">
    <property type="entry name" value="Flagellar_assembly_factor_FliW"/>
</dbReference>
<dbReference type="Proteomes" id="UP000308901">
    <property type="component" value="Unassembled WGS sequence"/>
</dbReference>
<proteinExistence type="predicted"/>
<gene>
    <name evidence="1" type="ORF">FDK22_12900</name>
</gene>
<dbReference type="RefSeq" id="WP_138153396.1">
    <property type="nucleotide sequence ID" value="NZ_VANU01000006.1"/>
</dbReference>
<protein>
    <submittedName>
        <fullName evidence="1">Uncharacterized protein</fullName>
    </submittedName>
</protein>
<accession>A0A5R8XY72</accession>
<evidence type="ECO:0000313" key="1">
    <source>
        <dbReference type="EMBL" id="TLP36166.1"/>
    </source>
</evidence>
<organism evidence="1 2">
    <name type="scientific">Arcobacter arenosus</name>
    <dbReference type="NCBI Taxonomy" id="2576037"/>
    <lineage>
        <taxon>Bacteria</taxon>
        <taxon>Pseudomonadati</taxon>
        <taxon>Campylobacterota</taxon>
        <taxon>Epsilonproteobacteria</taxon>
        <taxon>Campylobacterales</taxon>
        <taxon>Arcobacteraceae</taxon>
        <taxon>Arcobacter</taxon>
    </lineage>
</organism>
<keyword evidence="2" id="KW-1185">Reference proteome</keyword>
<dbReference type="OrthoDB" id="5372942at2"/>
<reference evidence="1 2" key="1">
    <citation type="submission" date="2019-05" db="EMBL/GenBank/DDBJ databases">
        <title>Arcobacter sp. nov., isolated from sea sediment.</title>
        <authorList>
            <person name="Kim W."/>
        </authorList>
    </citation>
    <scope>NUCLEOTIDE SEQUENCE [LARGE SCALE GENOMIC DNA]</scope>
    <source>
        <strain evidence="1 2">CAU 1517</strain>
    </source>
</reference>
<dbReference type="AlphaFoldDB" id="A0A5R8XY72"/>
<dbReference type="EMBL" id="VANU01000006">
    <property type="protein sequence ID" value="TLP36166.1"/>
    <property type="molecule type" value="Genomic_DNA"/>
</dbReference>
<dbReference type="Pfam" id="PF02623">
    <property type="entry name" value="FliW"/>
    <property type="match status" value="1"/>
</dbReference>
<evidence type="ECO:0000313" key="2">
    <source>
        <dbReference type="Proteomes" id="UP000308901"/>
    </source>
</evidence>